<evidence type="ECO:0000313" key="1">
    <source>
        <dbReference type="EMBL" id="MBB3996167.1"/>
    </source>
</evidence>
<gene>
    <name evidence="1" type="ORF">GGR95_003840</name>
</gene>
<accession>A0A7W6H2J9</accession>
<comment type="caution">
    <text evidence="1">The sequence shown here is derived from an EMBL/GenBank/DDBJ whole genome shotgun (WGS) entry which is preliminary data.</text>
</comment>
<organism evidence="1 2">
    <name type="scientific">Sulfitobacter undariae</name>
    <dbReference type="NCBI Taxonomy" id="1563671"/>
    <lineage>
        <taxon>Bacteria</taxon>
        <taxon>Pseudomonadati</taxon>
        <taxon>Pseudomonadota</taxon>
        <taxon>Alphaproteobacteria</taxon>
        <taxon>Rhodobacterales</taxon>
        <taxon>Roseobacteraceae</taxon>
        <taxon>Sulfitobacter</taxon>
    </lineage>
</organism>
<dbReference type="EMBL" id="JACIEI010000039">
    <property type="protein sequence ID" value="MBB3996167.1"/>
    <property type="molecule type" value="Genomic_DNA"/>
</dbReference>
<dbReference type="AlphaFoldDB" id="A0A7W6H2J9"/>
<keyword evidence="2" id="KW-1185">Reference proteome</keyword>
<evidence type="ECO:0000313" key="2">
    <source>
        <dbReference type="Proteomes" id="UP000530268"/>
    </source>
</evidence>
<sequence>MELRQIGGIDAPLTFVSTPSWQPPLHGSVLAQYTADTMLRDFKLTTNVIDAGTPM</sequence>
<proteinExistence type="predicted"/>
<protein>
    <submittedName>
        <fullName evidence="1">Uncharacterized protein</fullName>
    </submittedName>
</protein>
<dbReference type="Proteomes" id="UP000530268">
    <property type="component" value="Unassembled WGS sequence"/>
</dbReference>
<reference evidence="1 2" key="1">
    <citation type="submission" date="2020-08" db="EMBL/GenBank/DDBJ databases">
        <title>Genomic Encyclopedia of Type Strains, Phase IV (KMG-IV): sequencing the most valuable type-strain genomes for metagenomic binning, comparative biology and taxonomic classification.</title>
        <authorList>
            <person name="Goeker M."/>
        </authorList>
    </citation>
    <scope>NUCLEOTIDE SEQUENCE [LARGE SCALE GENOMIC DNA]</scope>
    <source>
        <strain evidence="1 2">DSM 102234</strain>
    </source>
</reference>
<name>A0A7W6H2J9_9RHOB</name>